<dbReference type="InterPro" id="IPR032808">
    <property type="entry name" value="DoxX"/>
</dbReference>
<comment type="subcellular location">
    <subcellularLocation>
        <location evidence="1">Membrane</location>
        <topology evidence="1">Multi-pass membrane protein</topology>
    </subcellularLocation>
</comment>
<organism evidence="5 6">
    <name type="scientific">Georgenia soli</name>
    <dbReference type="NCBI Taxonomy" id="638953"/>
    <lineage>
        <taxon>Bacteria</taxon>
        <taxon>Bacillati</taxon>
        <taxon>Actinomycetota</taxon>
        <taxon>Actinomycetes</taxon>
        <taxon>Micrococcales</taxon>
        <taxon>Bogoriellaceae</taxon>
        <taxon>Georgenia</taxon>
    </lineage>
</organism>
<dbReference type="RefSeq" id="WP_098484529.1">
    <property type="nucleotide sequence ID" value="NZ_PDJI01000004.1"/>
</dbReference>
<dbReference type="AlphaFoldDB" id="A0A2A9EPX9"/>
<gene>
    <name evidence="5" type="ORF">ATJ97_3188</name>
</gene>
<keyword evidence="6" id="KW-1185">Reference proteome</keyword>
<evidence type="ECO:0000313" key="6">
    <source>
        <dbReference type="Proteomes" id="UP000222106"/>
    </source>
</evidence>
<sequence length="165" mass="17567">MNLLRLLARPMLAATFVVDGVDAVIHPEAHAEKFRKITPALEQAGVPQALYSNPKNLARVSGAVSAVSGLMLATGRRPRSAALTLALLNIPMTVVNNPVWAAQGGRQRKEYLGGLVRGLSLGGGLLVAAADLGGKPSWGWRLANARDHRADLRQVKARAKDHQSD</sequence>
<dbReference type="GO" id="GO:0016020">
    <property type="term" value="C:membrane"/>
    <property type="evidence" value="ECO:0007669"/>
    <property type="project" value="UniProtKB-SubCell"/>
</dbReference>
<comment type="caution">
    <text evidence="5">The sequence shown here is derived from an EMBL/GenBank/DDBJ whole genome shotgun (WGS) entry which is preliminary data.</text>
</comment>
<name>A0A2A9EPX9_9MICO</name>
<keyword evidence="3" id="KW-1133">Transmembrane helix</keyword>
<dbReference type="OrthoDB" id="329282at2"/>
<accession>A0A2A9EPX9</accession>
<evidence type="ECO:0000256" key="3">
    <source>
        <dbReference type="ARBA" id="ARBA00022989"/>
    </source>
</evidence>
<protein>
    <submittedName>
        <fullName evidence="5">Putative membrane protein YphA (DoxX/SURF4 family)</fullName>
    </submittedName>
</protein>
<evidence type="ECO:0000256" key="4">
    <source>
        <dbReference type="ARBA" id="ARBA00023136"/>
    </source>
</evidence>
<proteinExistence type="predicted"/>
<evidence type="ECO:0000256" key="2">
    <source>
        <dbReference type="ARBA" id="ARBA00022692"/>
    </source>
</evidence>
<dbReference type="Proteomes" id="UP000222106">
    <property type="component" value="Unassembled WGS sequence"/>
</dbReference>
<keyword evidence="2" id="KW-0812">Transmembrane</keyword>
<evidence type="ECO:0000313" key="5">
    <source>
        <dbReference type="EMBL" id="PFG40656.1"/>
    </source>
</evidence>
<dbReference type="EMBL" id="PDJI01000004">
    <property type="protein sequence ID" value="PFG40656.1"/>
    <property type="molecule type" value="Genomic_DNA"/>
</dbReference>
<keyword evidence="4" id="KW-0472">Membrane</keyword>
<dbReference type="Pfam" id="PF07681">
    <property type="entry name" value="DoxX"/>
    <property type="match status" value="1"/>
</dbReference>
<reference evidence="5 6" key="1">
    <citation type="submission" date="2017-10" db="EMBL/GenBank/DDBJ databases">
        <title>Sequencing the genomes of 1000 actinobacteria strains.</title>
        <authorList>
            <person name="Klenk H.-P."/>
        </authorList>
    </citation>
    <scope>NUCLEOTIDE SEQUENCE [LARGE SCALE GENOMIC DNA]</scope>
    <source>
        <strain evidence="5 6">DSM 21838</strain>
    </source>
</reference>
<evidence type="ECO:0000256" key="1">
    <source>
        <dbReference type="ARBA" id="ARBA00004141"/>
    </source>
</evidence>